<feature type="compositionally biased region" description="Low complexity" evidence="1">
    <location>
        <begin position="338"/>
        <end position="347"/>
    </location>
</feature>
<protein>
    <submittedName>
        <fullName evidence="4">Membrane protein</fullName>
    </submittedName>
</protein>
<keyword evidence="2" id="KW-0472">Membrane</keyword>
<reference evidence="4" key="1">
    <citation type="journal article" date="2010" name="PLoS Genet.">
        <title>The genome of a pathogenic rhodococcus: cooptive virulence underpinned by key gene acquisitions.</title>
        <authorList>
            <person name="Letek M."/>
            <person name="Gonzalez P."/>
            <person name="Macarthur I."/>
            <person name="Rodriguez H."/>
            <person name="Freeman T.C."/>
            <person name="Valero-Rello A."/>
            <person name="Blanco M."/>
            <person name="Buckley T."/>
            <person name="Cherevach I."/>
            <person name="Fahey R."/>
            <person name="Hapeshi A."/>
            <person name="Holdstock J."/>
            <person name="Leadon D."/>
            <person name="Navas J."/>
            <person name="Ocampo A."/>
            <person name="Quail M.A."/>
            <person name="Sanders M."/>
            <person name="Scortti M.M."/>
            <person name="Prescott J.F."/>
            <person name="Fogarty U."/>
            <person name="Meijer W.G."/>
            <person name="Parkhill J."/>
            <person name="Bentley S.D."/>
            <person name="Vazquez-Boland J.A."/>
        </authorList>
    </citation>
    <scope>NUCLEOTIDE SEQUENCE [LARGE SCALE GENOMIC DNA]</scope>
    <source>
        <strain evidence="4 5">103S</strain>
    </source>
</reference>
<feature type="domain" description="DUF7159" evidence="3">
    <location>
        <begin position="4"/>
        <end position="223"/>
    </location>
</feature>
<feature type="compositionally biased region" description="Low complexity" evidence="1">
    <location>
        <begin position="294"/>
        <end position="303"/>
    </location>
</feature>
<evidence type="ECO:0000313" key="4">
    <source>
        <dbReference type="EMBL" id="CBH50029.1"/>
    </source>
</evidence>
<feature type="compositionally biased region" description="Pro residues" evidence="1">
    <location>
        <begin position="381"/>
        <end position="391"/>
    </location>
</feature>
<dbReference type="RefSeq" id="WP_013417193.1">
    <property type="nucleotide sequence ID" value="NC_014659.1"/>
</dbReference>
<dbReference type="InterPro" id="IPR055583">
    <property type="entry name" value="DUF7159"/>
</dbReference>
<feature type="compositionally biased region" description="Low complexity" evidence="1">
    <location>
        <begin position="311"/>
        <end position="329"/>
    </location>
</feature>
<dbReference type="EMBL" id="FN563149">
    <property type="protein sequence ID" value="CBH50029.1"/>
    <property type="molecule type" value="Genomic_DNA"/>
</dbReference>
<proteinExistence type="predicted"/>
<dbReference type="KEGG" id="req:REQ_40530"/>
<keyword evidence="2" id="KW-0812">Transmembrane</keyword>
<feature type="transmembrane region" description="Helical" evidence="2">
    <location>
        <begin position="256"/>
        <end position="276"/>
    </location>
</feature>
<evidence type="ECO:0000256" key="1">
    <source>
        <dbReference type="SAM" id="MobiDB-lite"/>
    </source>
</evidence>
<evidence type="ECO:0000313" key="5">
    <source>
        <dbReference type="Proteomes" id="UP000006892"/>
    </source>
</evidence>
<dbReference type="Gene3D" id="3.30.420.40">
    <property type="match status" value="1"/>
</dbReference>
<name>A0A3S5YC03_RHOH1</name>
<keyword evidence="2" id="KW-1133">Transmembrane helix</keyword>
<feature type="region of interest" description="Disordered" evidence="1">
    <location>
        <begin position="286"/>
        <end position="391"/>
    </location>
</feature>
<feature type="compositionally biased region" description="Basic residues" evidence="1">
    <location>
        <begin position="229"/>
        <end position="253"/>
    </location>
</feature>
<feature type="region of interest" description="Disordered" evidence="1">
    <location>
        <begin position="216"/>
        <end position="253"/>
    </location>
</feature>
<organism evidence="4">
    <name type="scientific">Rhodococcus hoagii (strain 103S)</name>
    <name type="common">Rhodococcus equi</name>
    <dbReference type="NCBI Taxonomy" id="685727"/>
    <lineage>
        <taxon>Bacteria</taxon>
        <taxon>Bacillati</taxon>
        <taxon>Actinomycetota</taxon>
        <taxon>Actinomycetes</taxon>
        <taxon>Mycobacteriales</taxon>
        <taxon>Nocardiaceae</taxon>
        <taxon>Prescottella</taxon>
    </lineage>
</organism>
<dbReference type="AlphaFoldDB" id="A0A3S5YC03"/>
<evidence type="ECO:0000256" key="2">
    <source>
        <dbReference type="SAM" id="Phobius"/>
    </source>
</evidence>
<evidence type="ECO:0000259" key="3">
    <source>
        <dbReference type="Pfam" id="PF23717"/>
    </source>
</evidence>
<gene>
    <name evidence="4" type="ordered locus">REQ_40530</name>
</gene>
<accession>A0A3S5YC03</accession>
<dbReference type="InterPro" id="IPR043129">
    <property type="entry name" value="ATPase_NBD"/>
</dbReference>
<feature type="compositionally biased region" description="Pro residues" evidence="1">
    <location>
        <begin position="364"/>
        <end position="373"/>
    </location>
</feature>
<dbReference type="Pfam" id="PF23717">
    <property type="entry name" value="DUF7159"/>
    <property type="match status" value="1"/>
</dbReference>
<dbReference type="Proteomes" id="UP001154400">
    <property type="component" value="Chromosome"/>
</dbReference>
<feature type="compositionally biased region" description="Low complexity" evidence="1">
    <location>
        <begin position="216"/>
        <end position="226"/>
    </location>
</feature>
<dbReference type="SUPFAM" id="SSF53067">
    <property type="entry name" value="Actin-like ATPase domain"/>
    <property type="match status" value="1"/>
</dbReference>
<sequence length="391" mass="38962">MGGVLGVAVGSGFVRIVRRPSPGAHSAVGLRECRTLVVGDHDPEKLAAEAVGVLLAGDEDSGSADAVAIAYTDESQAAALDAAMRREGVVDYRLIPELSAVLEQLAATGLLSGLGAVVVLDLGYAGSTVSVVDVESGTVRATERTALCVAEIGGVVDLADELLTQTGCGADAVVLVGGGATVAAIRERVADLAGLPVVVPEDPELSAASGAALVASSAQAPAESSQHPTAHRRTGHRPGARRRGSRRAVSRRQVRSAGAAGVMLALLAVIGFGLGYGRTLFGSAPDESAGKPVTSSVTIASAPPSAPPSSPVATPESLPVEAPLLAPPAGSRPVANGAPRQSPSAQPAPDPLGTVLDALIGLPNLPPLPPLDALPPLESLPLPPIPQIPGL</sequence>